<keyword evidence="1" id="KW-0732">Signal</keyword>
<evidence type="ECO:0000313" key="2">
    <source>
        <dbReference type="EMBL" id="MDN3617941.1"/>
    </source>
</evidence>
<dbReference type="SUPFAM" id="SSF56935">
    <property type="entry name" value="Porins"/>
    <property type="match status" value="1"/>
</dbReference>
<evidence type="ECO:0000313" key="3">
    <source>
        <dbReference type="Proteomes" id="UP001228636"/>
    </source>
</evidence>
<feature type="signal peptide" evidence="1">
    <location>
        <begin position="1"/>
        <end position="21"/>
    </location>
</feature>
<evidence type="ECO:0008006" key="4">
    <source>
        <dbReference type="Google" id="ProtNLM"/>
    </source>
</evidence>
<accession>A0AAJ1QUB1</accession>
<comment type="caution">
    <text evidence="2">The sequence shown here is derived from an EMBL/GenBank/DDBJ whole genome shotgun (WGS) entry which is preliminary data.</text>
</comment>
<gene>
    <name evidence="2" type="ORF">QWY81_00570</name>
</gene>
<feature type="chain" id="PRO_5042553274" description="Porin" evidence="1">
    <location>
        <begin position="22"/>
        <end position="404"/>
    </location>
</feature>
<sequence length="404" mass="44467">MKNKKLLQLVFFLSSFQFLVAQGSPDYNGGLKIKFDEDGKKYLRLISWAQVQATYNNDAPATSSKTSFNLRRARIMLFSQITDKFLILTHFGLNSLNAGTLSPTGKGDGSQLFLHDAWVQYSLSNEHAIGAGLHYFNGISRLNNQSTLNMMTLDNNRQSWATIGLSDQFARHVGVFMKGKFGKLQYRIAINDAITNGLDARPALSGQTVYGGANLLGTKDAGKTFAGYFEYNLLDQESNFLPFKVGTYLGGKKVFNIGAGFFVHPNGAVKLESGNPVGEDVSIFAIDAFYDTPLGDDGSALTAYATYQCNNYGENYLYSAYGTGNMIYSHVGYVFAGDKTKTRFQPYLSYGSNSYDATTNNRNILGVGMNAFMSGHNSKLTLEYQHQDYGTSTSAVTLQAMIYL</sequence>
<dbReference type="InterPro" id="IPR023614">
    <property type="entry name" value="Porin_dom_sf"/>
</dbReference>
<dbReference type="Gene3D" id="2.40.160.10">
    <property type="entry name" value="Porin"/>
    <property type="match status" value="1"/>
</dbReference>
<name>A0AAJ1QUB1_9FLAO</name>
<dbReference type="AlphaFoldDB" id="A0AAJ1QUB1"/>
<evidence type="ECO:0000256" key="1">
    <source>
        <dbReference type="SAM" id="SignalP"/>
    </source>
</evidence>
<dbReference type="RefSeq" id="WP_261972914.1">
    <property type="nucleotide sequence ID" value="NZ_CP103460.1"/>
</dbReference>
<reference evidence="2 3" key="1">
    <citation type="journal article" date="2014" name="Int. J. Syst. Evol. Microbiol.">
        <title>Complete genome sequence of Corynebacterium casei LMG S-19264T (=DSM 44701T), isolated from a smear-ripened cheese.</title>
        <authorList>
            <consortium name="US DOE Joint Genome Institute (JGI-PGF)"/>
            <person name="Walter F."/>
            <person name="Albersmeier A."/>
            <person name="Kalinowski J."/>
            <person name="Ruckert C."/>
        </authorList>
    </citation>
    <scope>NUCLEOTIDE SEQUENCE [LARGE SCALE GENOMIC DNA]</scope>
    <source>
        <strain evidence="2 3">CECT 8670</strain>
    </source>
</reference>
<dbReference type="EMBL" id="JAUFQH010000002">
    <property type="protein sequence ID" value="MDN3617941.1"/>
    <property type="molecule type" value="Genomic_DNA"/>
</dbReference>
<dbReference type="Proteomes" id="UP001228636">
    <property type="component" value="Unassembled WGS sequence"/>
</dbReference>
<organism evidence="2 3">
    <name type="scientific">Polaribacter sejongensis</name>
    <dbReference type="NCBI Taxonomy" id="985043"/>
    <lineage>
        <taxon>Bacteria</taxon>
        <taxon>Pseudomonadati</taxon>
        <taxon>Bacteroidota</taxon>
        <taxon>Flavobacteriia</taxon>
        <taxon>Flavobacteriales</taxon>
        <taxon>Flavobacteriaceae</taxon>
    </lineage>
</organism>
<proteinExistence type="predicted"/>
<protein>
    <recommendedName>
        <fullName evidence="4">Porin</fullName>
    </recommendedName>
</protein>